<dbReference type="AlphaFoldDB" id="A0A7C4JL07"/>
<organism evidence="1">
    <name type="scientific">Staphylothermus marinus</name>
    <dbReference type="NCBI Taxonomy" id="2280"/>
    <lineage>
        <taxon>Archaea</taxon>
        <taxon>Thermoproteota</taxon>
        <taxon>Thermoprotei</taxon>
        <taxon>Desulfurococcales</taxon>
        <taxon>Desulfurococcaceae</taxon>
        <taxon>Staphylothermus</taxon>
    </lineage>
</organism>
<reference evidence="1" key="1">
    <citation type="journal article" date="2020" name="mSystems">
        <title>Genome- and Community-Level Interaction Insights into Carbon Utilization and Element Cycling Functions of Hydrothermarchaeota in Hydrothermal Sediment.</title>
        <authorList>
            <person name="Zhou Z."/>
            <person name="Liu Y."/>
            <person name="Xu W."/>
            <person name="Pan J."/>
            <person name="Luo Z.H."/>
            <person name="Li M."/>
        </authorList>
    </citation>
    <scope>NUCLEOTIDE SEQUENCE [LARGE SCALE GENOMIC DNA]</scope>
    <source>
        <strain evidence="1">SpSt-648</strain>
    </source>
</reference>
<sequence length="230" mass="26493">MVKKHGIYRSSSSNEIGLLCRLILFIEDVIEDAECSDIYVDRIDLDKFVLKPVNCKYDVNESISIFRDRYEPIDICLGEASSSYRALYDHVIEKYEETIHSYMKKIYRETFESGIEYFTGVTFDGRFFVLEGEEGYVKFPAIPHCLSIHTHPSLYPVPSSADFKNIVRLIIDRGLGHVVVAGVSSIAIYRVKPLNIGEYEELKKLISRDPISILDYIRTKIGFLKIKYLP</sequence>
<evidence type="ECO:0000313" key="1">
    <source>
        <dbReference type="EMBL" id="HGQ73660.1"/>
    </source>
</evidence>
<gene>
    <name evidence="1" type="ORF">ENU20_01075</name>
</gene>
<dbReference type="EMBL" id="DTBP01000010">
    <property type="protein sequence ID" value="HGQ73660.1"/>
    <property type="molecule type" value="Genomic_DNA"/>
</dbReference>
<protein>
    <submittedName>
        <fullName evidence="1">Uncharacterized protein</fullName>
    </submittedName>
</protein>
<comment type="caution">
    <text evidence="1">The sequence shown here is derived from an EMBL/GenBank/DDBJ whole genome shotgun (WGS) entry which is preliminary data.</text>
</comment>
<proteinExistence type="predicted"/>
<accession>A0A7C4JL07</accession>
<name>A0A7C4JL07_STAMA</name>